<dbReference type="PaxDb" id="65489-OBART01G39390.1"/>
<evidence type="ECO:0000313" key="3">
    <source>
        <dbReference type="Proteomes" id="UP000026960"/>
    </source>
</evidence>
<proteinExistence type="predicted"/>
<dbReference type="Proteomes" id="UP000026960">
    <property type="component" value="Chromosome 1"/>
</dbReference>
<reference evidence="2" key="1">
    <citation type="journal article" date="2009" name="Rice">
        <title>De Novo Next Generation Sequencing of Plant Genomes.</title>
        <authorList>
            <person name="Rounsley S."/>
            <person name="Marri P.R."/>
            <person name="Yu Y."/>
            <person name="He R."/>
            <person name="Sisneros N."/>
            <person name="Goicoechea J.L."/>
            <person name="Lee S.J."/>
            <person name="Angelova A."/>
            <person name="Kudrna D."/>
            <person name="Luo M."/>
            <person name="Affourtit J."/>
            <person name="Desany B."/>
            <person name="Knight J."/>
            <person name="Niazi F."/>
            <person name="Egholm M."/>
            <person name="Wing R.A."/>
        </authorList>
    </citation>
    <scope>NUCLEOTIDE SEQUENCE [LARGE SCALE GENOMIC DNA]</scope>
    <source>
        <strain evidence="2">cv. IRGC 105608</strain>
    </source>
</reference>
<keyword evidence="3" id="KW-1185">Reference proteome</keyword>
<feature type="compositionally biased region" description="Polar residues" evidence="1">
    <location>
        <begin position="84"/>
        <end position="96"/>
    </location>
</feature>
<organism evidence="2">
    <name type="scientific">Oryza barthii</name>
    <dbReference type="NCBI Taxonomy" id="65489"/>
    <lineage>
        <taxon>Eukaryota</taxon>
        <taxon>Viridiplantae</taxon>
        <taxon>Streptophyta</taxon>
        <taxon>Embryophyta</taxon>
        <taxon>Tracheophyta</taxon>
        <taxon>Spermatophyta</taxon>
        <taxon>Magnoliopsida</taxon>
        <taxon>Liliopsida</taxon>
        <taxon>Poales</taxon>
        <taxon>Poaceae</taxon>
        <taxon>BOP clade</taxon>
        <taxon>Oryzoideae</taxon>
        <taxon>Oryzeae</taxon>
        <taxon>Oryzinae</taxon>
        <taxon>Oryza</taxon>
    </lineage>
</organism>
<dbReference type="EnsemblPlants" id="OBART01G39390.1">
    <property type="protein sequence ID" value="OBART01G39390.1"/>
    <property type="gene ID" value="OBART01G39390"/>
</dbReference>
<reference evidence="2" key="2">
    <citation type="submission" date="2015-03" db="UniProtKB">
        <authorList>
            <consortium name="EnsemblPlants"/>
        </authorList>
    </citation>
    <scope>IDENTIFICATION</scope>
</reference>
<evidence type="ECO:0000313" key="2">
    <source>
        <dbReference type="EnsemblPlants" id="OBART01G39390.1"/>
    </source>
</evidence>
<sequence>MASGETHLGRSGRDNADPHALHASSMTNQIMRSSVYGVQDPPGIILLPSHIGRKIRTHFTPINRYTATTTSLLRGDTVRDRISHASSSTTGGQQRRSQFDPYGVDADFDRYPEASSYTSSLG</sequence>
<feature type="region of interest" description="Disordered" evidence="1">
    <location>
        <begin position="1"/>
        <end position="26"/>
    </location>
</feature>
<protein>
    <submittedName>
        <fullName evidence="2">Uncharacterized protein</fullName>
    </submittedName>
</protein>
<dbReference type="HOGENOM" id="CLU_2030259_0_0_1"/>
<name>A0A0D3EX14_9ORYZ</name>
<feature type="compositionally biased region" description="Basic and acidic residues" evidence="1">
    <location>
        <begin position="7"/>
        <end position="20"/>
    </location>
</feature>
<feature type="region of interest" description="Disordered" evidence="1">
    <location>
        <begin position="79"/>
        <end position="122"/>
    </location>
</feature>
<accession>A0A0D3EX14</accession>
<evidence type="ECO:0000256" key="1">
    <source>
        <dbReference type="SAM" id="MobiDB-lite"/>
    </source>
</evidence>
<dbReference type="Gramene" id="OBART01G39390.1">
    <property type="protein sequence ID" value="OBART01G39390.1"/>
    <property type="gene ID" value="OBART01G39390"/>
</dbReference>
<dbReference type="AlphaFoldDB" id="A0A0D3EX14"/>